<evidence type="ECO:0000256" key="1">
    <source>
        <dbReference type="SAM" id="Phobius"/>
    </source>
</evidence>
<evidence type="ECO:0000313" key="2">
    <source>
        <dbReference type="EMBL" id="RKH83963.1"/>
    </source>
</evidence>
<evidence type="ECO:0000313" key="3">
    <source>
        <dbReference type="Proteomes" id="UP000278907"/>
    </source>
</evidence>
<organism evidence="2 3">
    <name type="scientific">Corallococcus praedator</name>
    <dbReference type="NCBI Taxonomy" id="2316724"/>
    <lineage>
        <taxon>Bacteria</taxon>
        <taxon>Pseudomonadati</taxon>
        <taxon>Myxococcota</taxon>
        <taxon>Myxococcia</taxon>
        <taxon>Myxococcales</taxon>
        <taxon>Cystobacterineae</taxon>
        <taxon>Myxococcaceae</taxon>
        <taxon>Corallococcus</taxon>
    </lineage>
</organism>
<protein>
    <recommendedName>
        <fullName evidence="4">Serine/threonine protein kinase</fullName>
    </recommendedName>
</protein>
<proteinExistence type="predicted"/>
<keyword evidence="1" id="KW-0812">Transmembrane</keyword>
<sequence length="110" mass="11000">SGSGGPRARAWIPAAVGGVLLVGGGVSYFQARSERSRLRNDDASLTSSADVDRSVSRGKTFQTVGWVLAGAGVAGLGLSAGMYLLGSSEAPGTLALGTDGTSAFVSGRWP</sequence>
<feature type="transmembrane region" description="Helical" evidence="1">
    <location>
        <begin position="63"/>
        <end position="85"/>
    </location>
</feature>
<evidence type="ECO:0008006" key="4">
    <source>
        <dbReference type="Google" id="ProtNLM"/>
    </source>
</evidence>
<keyword evidence="1" id="KW-1133">Transmembrane helix</keyword>
<accession>A0ABX9Q2T3</accession>
<dbReference type="EMBL" id="RAWI01000965">
    <property type="protein sequence ID" value="RKH83963.1"/>
    <property type="molecule type" value="Genomic_DNA"/>
</dbReference>
<feature type="transmembrane region" description="Helical" evidence="1">
    <location>
        <begin position="12"/>
        <end position="29"/>
    </location>
</feature>
<dbReference type="Proteomes" id="UP000278907">
    <property type="component" value="Unassembled WGS sequence"/>
</dbReference>
<name>A0ABX9Q2T3_9BACT</name>
<reference evidence="2 3" key="1">
    <citation type="submission" date="2018-09" db="EMBL/GenBank/DDBJ databases">
        <authorList>
            <person name="Livingstone P.G."/>
            <person name="Whitworth D.E."/>
        </authorList>
    </citation>
    <scope>NUCLEOTIDE SEQUENCE [LARGE SCALE GENOMIC DNA]</scope>
    <source>
        <strain evidence="2 3">CA031B</strain>
    </source>
</reference>
<feature type="non-terminal residue" evidence="2">
    <location>
        <position position="1"/>
    </location>
</feature>
<keyword evidence="3" id="KW-1185">Reference proteome</keyword>
<keyword evidence="1" id="KW-0472">Membrane</keyword>
<gene>
    <name evidence="2" type="ORF">D7Y13_42650</name>
</gene>
<comment type="caution">
    <text evidence="2">The sequence shown here is derived from an EMBL/GenBank/DDBJ whole genome shotgun (WGS) entry which is preliminary data.</text>
</comment>